<dbReference type="CDD" id="cd01127">
    <property type="entry name" value="TrwB_TraG_TraD_VirD4"/>
    <property type="match status" value="1"/>
</dbReference>
<keyword evidence="4" id="KW-0175">Coiled coil</keyword>
<dbReference type="InterPro" id="IPR050206">
    <property type="entry name" value="FtsK/SpoIIIE/SftA"/>
</dbReference>
<feature type="binding site" evidence="3">
    <location>
        <begin position="1015"/>
        <end position="1022"/>
    </location>
    <ligand>
        <name>ATP</name>
        <dbReference type="ChEBI" id="CHEBI:30616"/>
    </ligand>
</feature>
<protein>
    <submittedName>
        <fullName evidence="7">Cell division FtsK/SpoIIIE-like protein</fullName>
    </submittedName>
</protein>
<dbReference type="SMART" id="SM00382">
    <property type="entry name" value="AAA"/>
    <property type="match status" value="3"/>
</dbReference>
<dbReference type="GO" id="GO:0051301">
    <property type="term" value="P:cell division"/>
    <property type="evidence" value="ECO:0007669"/>
    <property type="project" value="UniProtKB-KW"/>
</dbReference>
<keyword evidence="7" id="KW-0132">Cell division</keyword>
<dbReference type="InterPro" id="IPR002543">
    <property type="entry name" value="FtsK_dom"/>
</dbReference>
<dbReference type="GO" id="GO:0005524">
    <property type="term" value="F:ATP binding"/>
    <property type="evidence" value="ECO:0007669"/>
    <property type="project" value="UniProtKB-UniRule"/>
</dbReference>
<keyword evidence="7" id="KW-0131">Cell cycle</keyword>
<gene>
    <name evidence="7" type="ORF">SFUL_712</name>
</gene>
<evidence type="ECO:0000256" key="1">
    <source>
        <dbReference type="ARBA" id="ARBA00022741"/>
    </source>
</evidence>
<proteinExistence type="predicted"/>
<dbReference type="Gene3D" id="3.40.50.300">
    <property type="entry name" value="P-loop containing nucleotide triphosphate hydrolases"/>
    <property type="match status" value="4"/>
</dbReference>
<dbReference type="PANTHER" id="PTHR22683">
    <property type="entry name" value="SPORULATION PROTEIN RELATED"/>
    <property type="match status" value="1"/>
</dbReference>
<dbReference type="HOGENOM" id="CLU_003134_6_0_11"/>
<keyword evidence="1 3" id="KW-0547">Nucleotide-binding</keyword>
<keyword evidence="2 3" id="KW-0067">ATP-binding</keyword>
<feature type="domain" description="FtsK" evidence="6">
    <location>
        <begin position="660"/>
        <end position="852"/>
    </location>
</feature>
<dbReference type="GO" id="GO:0003677">
    <property type="term" value="F:DNA binding"/>
    <property type="evidence" value="ECO:0007669"/>
    <property type="project" value="InterPro"/>
</dbReference>
<feature type="binding site" evidence="3">
    <location>
        <begin position="678"/>
        <end position="685"/>
    </location>
    <ligand>
        <name>ATP</name>
        <dbReference type="ChEBI" id="CHEBI:30616"/>
    </ligand>
</feature>
<dbReference type="RefSeq" id="WP_015607082.1">
    <property type="nucleotide sequence ID" value="NC_021177.1"/>
</dbReference>
<feature type="compositionally biased region" description="Low complexity" evidence="5">
    <location>
        <begin position="40"/>
        <end position="55"/>
    </location>
</feature>
<dbReference type="PROSITE" id="PS50901">
    <property type="entry name" value="FTSK"/>
    <property type="match status" value="2"/>
</dbReference>
<feature type="domain" description="FtsK" evidence="6">
    <location>
        <begin position="998"/>
        <end position="1188"/>
    </location>
</feature>
<dbReference type="InterPro" id="IPR027417">
    <property type="entry name" value="P-loop_NTPase"/>
</dbReference>
<evidence type="ECO:0000259" key="6">
    <source>
        <dbReference type="PROSITE" id="PS50901"/>
    </source>
</evidence>
<evidence type="ECO:0000256" key="2">
    <source>
        <dbReference type="ARBA" id="ARBA00022840"/>
    </source>
</evidence>
<feature type="region of interest" description="Disordered" evidence="5">
    <location>
        <begin position="221"/>
        <end position="258"/>
    </location>
</feature>
<evidence type="ECO:0000313" key="7">
    <source>
        <dbReference type="EMBL" id="AGK75696.1"/>
    </source>
</evidence>
<dbReference type="PANTHER" id="PTHR22683:SF1">
    <property type="entry name" value="TYPE VII SECRETION SYSTEM PROTEIN ESSC"/>
    <property type="match status" value="1"/>
</dbReference>
<evidence type="ECO:0000256" key="5">
    <source>
        <dbReference type="SAM" id="MobiDB-lite"/>
    </source>
</evidence>
<dbReference type="Pfam" id="PF01580">
    <property type="entry name" value="FtsK_SpoIIIE"/>
    <property type="match status" value="2"/>
</dbReference>
<dbReference type="Proteomes" id="UP000013304">
    <property type="component" value="Chromosome"/>
</dbReference>
<evidence type="ECO:0000256" key="4">
    <source>
        <dbReference type="SAM" id="Coils"/>
    </source>
</evidence>
<dbReference type="KEGG" id="sfi:SFUL_712"/>
<organism evidence="7 8">
    <name type="scientific">Streptomyces microflavus DSM 40593</name>
    <dbReference type="NCBI Taxonomy" id="1303692"/>
    <lineage>
        <taxon>Bacteria</taxon>
        <taxon>Bacillati</taxon>
        <taxon>Actinomycetota</taxon>
        <taxon>Actinomycetes</taxon>
        <taxon>Kitasatosporales</taxon>
        <taxon>Streptomycetaceae</taxon>
        <taxon>Streptomyces</taxon>
    </lineage>
</organism>
<dbReference type="SUPFAM" id="SSF52540">
    <property type="entry name" value="P-loop containing nucleoside triphosphate hydrolases"/>
    <property type="match status" value="3"/>
</dbReference>
<dbReference type="eggNOG" id="COG1674">
    <property type="taxonomic scope" value="Bacteria"/>
</dbReference>
<feature type="region of interest" description="Disordered" evidence="5">
    <location>
        <begin position="33"/>
        <end position="64"/>
    </location>
</feature>
<dbReference type="InterPro" id="IPR003593">
    <property type="entry name" value="AAA+_ATPase"/>
</dbReference>
<dbReference type="EMBL" id="CP005080">
    <property type="protein sequence ID" value="AGK75696.1"/>
    <property type="molecule type" value="Genomic_DNA"/>
</dbReference>
<reference evidence="7 8" key="1">
    <citation type="submission" date="2013-04" db="EMBL/GenBank/DDBJ databases">
        <title>Complete genome sequence of Streptomyces fulvissimus.</title>
        <authorList>
            <person name="Myronovskyi M."/>
            <person name="Tokovenko B."/>
            <person name="Manderscheid N."/>
            <person name="Petzke L."/>
            <person name="Luzhetskyy A."/>
        </authorList>
    </citation>
    <scope>NUCLEOTIDE SEQUENCE [LARGE SCALE GENOMIC DNA]</scope>
    <source>
        <strain evidence="7 8">DSM 40593</strain>
    </source>
</reference>
<evidence type="ECO:0000313" key="8">
    <source>
        <dbReference type="Proteomes" id="UP000013304"/>
    </source>
</evidence>
<accession>N0CHP9</accession>
<feature type="coiled-coil region" evidence="4">
    <location>
        <begin position="311"/>
        <end position="341"/>
    </location>
</feature>
<name>N0CHP9_STRMI</name>
<evidence type="ECO:0000256" key="3">
    <source>
        <dbReference type="PROSITE-ProRule" id="PRU00289"/>
    </source>
</evidence>
<dbReference type="PATRIC" id="fig|1303692.3.peg.728"/>
<sequence length="1485" mass="156420">MRLLLTVVDDVGDTFDVQIEAEPDTPVGTLARALAGTGTGPTSESETAAAAESATGSGGGPGSPIAVRVDGVLVPPETTLQESPLRDAAVVRLGHRARTAPQEPGGLVEVRVVSGTGAGSVHRLDIGEYHIGLTPDGVPRVDRSATAAGLAGLRVGPGGRCTLLPYDDGSAGKPVSPARSTAAPLVLLDREEVAEERTWPAGGQLAVGGSLLELALTERPDAAVQPSEDGAGLDYNRPPRLLPPKPGANFRLPSPPAEPERRPLPYITAIAPLVLAAGGVFLFGRLSALLFGLLTPVVVIGNYVMSRRSGKESYATRLKKYEEARARIETEADEAVVAERTARRSWFPDPAAVLLTAVGPRRRLWERRTSDTDFLELRVGTADQPSDVVLQDPTVDEHRRQLPRVAFDVPVTVGLRGHRVLGIAGRSEAVRAVARWVVGQAAILHSPRDLQLYVLTGPGGERDWAWVRWLPHVRPRPGQDTVITVGTDTESAARRVSELTALITARTAAGATTGQQDVLVVLDGARRLRSLPGIVQILRDGPSVGVHAVCLDDEERLLPEECQAVVVEEPGGTLRIGRSGVATLTGVRPDRVTADWCRSVGRALGPLRDPGGSAEEASVLPGAARLLDVLSLDPPTAEAVAGRWRAGGRTTSAVVGVSLDGPFALDLRRDGPHGLVAGTTGSGKSELLQTLVASLAVGNRPDAMTFVLVDYKGGSAFKDCVSLPHTVGMVTDLDAHLVERALTSLSAELKRREHILAGAGAKDIEDYIDLLVREPHRPPLPRLLIVIDEFASMVRELPDFVKGLVNIAQRGRSLGIHLILATQRPGGVVSPEIRANTNLRIALRVTDRSESQDVINSPDSAGISKINPGRAYVRLGQTSLVPFQAGRVGGRRPGAAADASAPAPWVVPVGWGRLGAPLPPRPRVARTESDSAVTDLADLVEAVRGANRELGVPQQHSPWLPALPTTLVLDDLPASTPGPYDLPPVPYGLVDLPAEQAQLPLSLDLSAFGHLHLVGSPRAGRSQTLRSIAGALARAHSCADLHLYGIDCGNGALLALEALPHTGAVVQRTQPERLARLLSRLTAEVARRQELLAARGAADLPELRSALPAGERPPHIVVLLDRWEVFDKTLADYDSGSLLNGILGLLREGASVGVHVVVAGDRTLFSSRLSSTTEEKLVLRLNEKSEYSMIGVPQRSVPDDIPSGRALRATDKAEVQIALLAPDTTGQAQAAALHAIGAVCAERDAEVPRAARPFRVDLLPDRVSGAEAAALLPVPRPGPLWAMVGVGGDELAAVGADLALSPSFVVGGPARSGRSTLLLTMALSLLDAGTRIVVAAPRRSPLRELAGREGVVAVFTDADISREALETVLADHPGPLVVVIDDADGLQKSEAEPVLGAIARTGAETGRGLILAGQTDRLMAGFSGWFVDVRRNRQGALLSPQAVGDGELIGGKVPRSRIGGGRPGRALFHNGDGRLRTVQVPQTEL</sequence>